<proteinExistence type="predicted"/>
<evidence type="ECO:0000313" key="1">
    <source>
        <dbReference type="EMBL" id="TWT94547.1"/>
    </source>
</evidence>
<sequence>MCFRLLLRAQELFGTEAVFFQRLHIMYMKHTFLLVAAMLFLGQASAEAQNRVRLETDLSPTSFARQVEPLASGAVKYEEKGSVRKFSCEMEDLFFVQTVIVRRGSIVLGILDVDNFGMIDLNLETELGDRITRMRAGNVIRVYDFDTGRQLFFARLQPRN</sequence>
<dbReference type="Proteomes" id="UP000320176">
    <property type="component" value="Unassembled WGS sequence"/>
</dbReference>
<dbReference type="EMBL" id="SJPN01000007">
    <property type="protein sequence ID" value="TWT94547.1"/>
    <property type="molecule type" value="Genomic_DNA"/>
</dbReference>
<name>A0A5C6A592_9BACT</name>
<accession>A0A5C6A592</accession>
<gene>
    <name evidence="1" type="ORF">Pla52n_53680</name>
</gene>
<protein>
    <submittedName>
        <fullName evidence="1">Uncharacterized protein</fullName>
    </submittedName>
</protein>
<dbReference type="AlphaFoldDB" id="A0A5C6A592"/>
<keyword evidence="2" id="KW-1185">Reference proteome</keyword>
<comment type="caution">
    <text evidence="1">The sequence shown here is derived from an EMBL/GenBank/DDBJ whole genome shotgun (WGS) entry which is preliminary data.</text>
</comment>
<organism evidence="1 2">
    <name type="scientific">Stieleria varia</name>
    <dbReference type="NCBI Taxonomy" id="2528005"/>
    <lineage>
        <taxon>Bacteria</taxon>
        <taxon>Pseudomonadati</taxon>
        <taxon>Planctomycetota</taxon>
        <taxon>Planctomycetia</taxon>
        <taxon>Pirellulales</taxon>
        <taxon>Pirellulaceae</taxon>
        <taxon>Stieleria</taxon>
    </lineage>
</organism>
<reference evidence="1 2" key="1">
    <citation type="submission" date="2019-02" db="EMBL/GenBank/DDBJ databases">
        <title>Deep-cultivation of Planctomycetes and their phenomic and genomic characterization uncovers novel biology.</title>
        <authorList>
            <person name="Wiegand S."/>
            <person name="Jogler M."/>
            <person name="Boedeker C."/>
            <person name="Pinto D."/>
            <person name="Vollmers J."/>
            <person name="Rivas-Marin E."/>
            <person name="Kohn T."/>
            <person name="Peeters S.H."/>
            <person name="Heuer A."/>
            <person name="Rast P."/>
            <person name="Oberbeckmann S."/>
            <person name="Bunk B."/>
            <person name="Jeske O."/>
            <person name="Meyerdierks A."/>
            <person name="Storesund J.E."/>
            <person name="Kallscheuer N."/>
            <person name="Luecker S."/>
            <person name="Lage O.M."/>
            <person name="Pohl T."/>
            <person name="Merkel B.J."/>
            <person name="Hornburger P."/>
            <person name="Mueller R.-W."/>
            <person name="Bruemmer F."/>
            <person name="Labrenz M."/>
            <person name="Spormann A.M."/>
            <person name="Op Den Camp H."/>
            <person name="Overmann J."/>
            <person name="Amann R."/>
            <person name="Jetten M.S.M."/>
            <person name="Mascher T."/>
            <person name="Medema M.H."/>
            <person name="Devos D.P."/>
            <person name="Kaster A.-K."/>
            <person name="Ovreas L."/>
            <person name="Rohde M."/>
            <person name="Galperin M.Y."/>
            <person name="Jogler C."/>
        </authorList>
    </citation>
    <scope>NUCLEOTIDE SEQUENCE [LARGE SCALE GENOMIC DNA]</scope>
    <source>
        <strain evidence="1 2">Pla52n</strain>
    </source>
</reference>
<evidence type="ECO:0000313" key="2">
    <source>
        <dbReference type="Proteomes" id="UP000320176"/>
    </source>
</evidence>